<evidence type="ECO:0000256" key="1">
    <source>
        <dbReference type="SAM" id="MobiDB-lite"/>
    </source>
</evidence>
<evidence type="ECO:0000313" key="4">
    <source>
        <dbReference type="Proteomes" id="UP001152797"/>
    </source>
</evidence>
<comment type="caution">
    <text evidence="2">The sequence shown here is derived from an EMBL/GenBank/DDBJ whole genome shotgun (WGS) entry which is preliminary data.</text>
</comment>
<reference evidence="3" key="2">
    <citation type="submission" date="2024-04" db="EMBL/GenBank/DDBJ databases">
        <authorList>
            <person name="Chen Y."/>
            <person name="Shah S."/>
            <person name="Dougan E. K."/>
            <person name="Thang M."/>
            <person name="Chan C."/>
        </authorList>
    </citation>
    <scope>NUCLEOTIDE SEQUENCE [LARGE SCALE GENOMIC DNA]</scope>
</reference>
<name>A0A9P1CTS3_9DINO</name>
<dbReference type="EMBL" id="CAMXCT020002350">
    <property type="protein sequence ID" value="CAL1150935.1"/>
    <property type="molecule type" value="Genomic_DNA"/>
</dbReference>
<dbReference type="Proteomes" id="UP001152797">
    <property type="component" value="Unassembled WGS sequence"/>
</dbReference>
<evidence type="ECO:0000313" key="2">
    <source>
        <dbReference type="EMBL" id="CAI3997560.1"/>
    </source>
</evidence>
<keyword evidence="4" id="KW-1185">Reference proteome</keyword>
<gene>
    <name evidence="2" type="ORF">C1SCF055_LOCUS23931</name>
</gene>
<protein>
    <submittedName>
        <fullName evidence="2">Uncharacterized protein</fullName>
    </submittedName>
</protein>
<evidence type="ECO:0000313" key="3">
    <source>
        <dbReference type="EMBL" id="CAL1150935.1"/>
    </source>
</evidence>
<organism evidence="2">
    <name type="scientific">Cladocopium goreaui</name>
    <dbReference type="NCBI Taxonomy" id="2562237"/>
    <lineage>
        <taxon>Eukaryota</taxon>
        <taxon>Sar</taxon>
        <taxon>Alveolata</taxon>
        <taxon>Dinophyceae</taxon>
        <taxon>Suessiales</taxon>
        <taxon>Symbiodiniaceae</taxon>
        <taxon>Cladocopium</taxon>
    </lineage>
</organism>
<dbReference type="EMBL" id="CAMXCT010002350">
    <property type="protein sequence ID" value="CAI3997560.1"/>
    <property type="molecule type" value="Genomic_DNA"/>
</dbReference>
<proteinExistence type="predicted"/>
<dbReference type="EMBL" id="CAMXCT030002350">
    <property type="protein sequence ID" value="CAL4784872.1"/>
    <property type="molecule type" value="Genomic_DNA"/>
</dbReference>
<accession>A0A9P1CTS3</accession>
<feature type="region of interest" description="Disordered" evidence="1">
    <location>
        <begin position="191"/>
        <end position="217"/>
    </location>
</feature>
<reference evidence="2" key="1">
    <citation type="submission" date="2022-10" db="EMBL/GenBank/DDBJ databases">
        <authorList>
            <person name="Chen Y."/>
            <person name="Dougan E. K."/>
            <person name="Chan C."/>
            <person name="Rhodes N."/>
            <person name="Thang M."/>
        </authorList>
    </citation>
    <scope>NUCLEOTIDE SEQUENCE</scope>
</reference>
<sequence length="388" mass="43365">MAEQDTMLVPKEPCDTLCEPDGDFEVKCVKCQYPIDAEDVSARKVGKQGPTCKSCHNVQTMLTKQLDHMPMEWDIMKPAEHVKFFQQCAQLKDEHGTLKYKHVRATLAQTLLTKEVSKVRRGALGEFHPLQHWINLGHSKEDVEEKAEKMVHPTVGTVTYRVDVFSISMEKIREEVEETLLSCSRDVKRKHAPAEAKAAAKKRAKGALPPPPPLPLTDEQVQEKQFLQSMVIDSDSDCEMIVPGKRPKSDKAAEKAAERAAARDVEKAHREISKLVPRALAVIRPMESRVARLVDSTGQDKLDLLPQCTSNLITEKRELLKKWLKACCDVTATFQSTDQKASWEMVPFADLKEVSTEMKACADAAKAVAEAKKALNPPKPKPAPKNKS</sequence>
<dbReference type="AlphaFoldDB" id="A0A9P1CTS3"/>